<dbReference type="AlphaFoldDB" id="A0A073KBD8"/>
<dbReference type="SUPFAM" id="SSF103481">
    <property type="entry name" value="Multidrug resistance efflux transporter EmrE"/>
    <property type="match status" value="1"/>
</dbReference>
<evidence type="ECO:0000256" key="1">
    <source>
        <dbReference type="ARBA" id="ARBA00004127"/>
    </source>
</evidence>
<sequence>MRKWGIELLFLIVVIIWGINYTIAKYGLEEFTAIEFTALRMIAAAWAKEQISLQQIIGGVIIFLGLWFVKSEKFEAELVASEHISK</sequence>
<evidence type="ECO:0000313" key="6">
    <source>
        <dbReference type="Proteomes" id="UP000027778"/>
    </source>
</evidence>
<evidence type="ECO:0000256" key="3">
    <source>
        <dbReference type="SAM" id="Phobius"/>
    </source>
</evidence>
<dbReference type="Pfam" id="PF00892">
    <property type="entry name" value="EamA"/>
    <property type="match status" value="1"/>
</dbReference>
<comment type="subcellular location">
    <subcellularLocation>
        <location evidence="1">Endomembrane system</location>
        <topology evidence="1">Multi-pass membrane protein</topology>
    </subcellularLocation>
</comment>
<dbReference type="GO" id="GO:0016020">
    <property type="term" value="C:membrane"/>
    <property type="evidence" value="ECO:0007669"/>
    <property type="project" value="InterPro"/>
</dbReference>
<evidence type="ECO:0000256" key="2">
    <source>
        <dbReference type="ARBA" id="ARBA00007362"/>
    </source>
</evidence>
<keyword evidence="6" id="KW-1185">Reference proteome</keyword>
<organism evidence="5 6">
    <name type="scientific">Bacillus gaemokensis</name>
    <dbReference type="NCBI Taxonomy" id="574375"/>
    <lineage>
        <taxon>Bacteria</taxon>
        <taxon>Bacillati</taxon>
        <taxon>Bacillota</taxon>
        <taxon>Bacilli</taxon>
        <taxon>Bacillales</taxon>
        <taxon>Bacillaceae</taxon>
        <taxon>Bacillus</taxon>
        <taxon>Bacillus cereus group</taxon>
    </lineage>
</organism>
<dbReference type="EMBL" id="JOTM01000006">
    <property type="protein sequence ID" value="KEK24579.1"/>
    <property type="molecule type" value="Genomic_DNA"/>
</dbReference>
<dbReference type="Proteomes" id="UP000027778">
    <property type="component" value="Unassembled WGS sequence"/>
</dbReference>
<gene>
    <name evidence="5" type="ORF">BAGA_25880</name>
</gene>
<feature type="domain" description="EamA" evidence="4">
    <location>
        <begin position="7"/>
        <end position="45"/>
    </location>
</feature>
<accession>A0A073KBD8</accession>
<protein>
    <recommendedName>
        <fullName evidence="4">EamA domain-containing protein</fullName>
    </recommendedName>
</protein>
<dbReference type="InterPro" id="IPR037185">
    <property type="entry name" value="EmrE-like"/>
</dbReference>
<comment type="caution">
    <text evidence="5">The sequence shown here is derived from an EMBL/GenBank/DDBJ whole genome shotgun (WGS) entry which is preliminary data.</text>
</comment>
<proteinExistence type="inferred from homology"/>
<keyword evidence="3" id="KW-1133">Transmembrane helix</keyword>
<reference evidence="5 6" key="1">
    <citation type="submission" date="2014-06" db="EMBL/GenBank/DDBJ databases">
        <title>Draft genome sequence of Bacillus gaemokensis JCM 15801 (MCCC 1A00707).</title>
        <authorList>
            <person name="Lai Q."/>
            <person name="Liu Y."/>
            <person name="Shao Z."/>
        </authorList>
    </citation>
    <scope>NUCLEOTIDE SEQUENCE [LARGE SCALE GENOMIC DNA]</scope>
    <source>
        <strain evidence="5 6">JCM 15801</strain>
    </source>
</reference>
<comment type="similarity">
    <text evidence="2">Belongs to the EamA transporter family.</text>
</comment>
<evidence type="ECO:0000259" key="4">
    <source>
        <dbReference type="Pfam" id="PF00892"/>
    </source>
</evidence>
<dbReference type="InterPro" id="IPR000620">
    <property type="entry name" value="EamA_dom"/>
</dbReference>
<name>A0A073KBD8_9BACI</name>
<keyword evidence="3" id="KW-0812">Transmembrane</keyword>
<feature type="transmembrane region" description="Helical" evidence="3">
    <location>
        <begin position="51"/>
        <end position="69"/>
    </location>
</feature>
<dbReference type="eggNOG" id="COG0697">
    <property type="taxonomic scope" value="Bacteria"/>
</dbReference>
<keyword evidence="3" id="KW-0472">Membrane</keyword>
<evidence type="ECO:0000313" key="5">
    <source>
        <dbReference type="EMBL" id="KEK24579.1"/>
    </source>
</evidence>